<keyword evidence="7 13" id="KW-0812">Transmembrane</keyword>
<feature type="transmembrane region" description="Helical" evidence="13">
    <location>
        <begin position="221"/>
        <end position="242"/>
    </location>
</feature>
<comment type="caution">
    <text evidence="16">The sequence shown here is derived from an EMBL/GenBank/DDBJ whole genome shotgun (WGS) entry which is preliminary data.</text>
</comment>
<evidence type="ECO:0000256" key="11">
    <source>
        <dbReference type="ARBA" id="ARBA00024816"/>
    </source>
</evidence>
<accession>A0A846MZ13</accession>
<dbReference type="EMBL" id="JAASRM010000001">
    <property type="protein sequence ID" value="NIK88553.1"/>
    <property type="molecule type" value="Genomic_DNA"/>
</dbReference>
<evidence type="ECO:0000256" key="10">
    <source>
        <dbReference type="ARBA" id="ARBA00023136"/>
    </source>
</evidence>
<comment type="similarity">
    <text evidence="12">Belongs to the exbB/tolQ family.</text>
</comment>
<dbReference type="InterPro" id="IPR050790">
    <property type="entry name" value="ExbB/TolQ_transport"/>
</dbReference>
<evidence type="ECO:0000313" key="16">
    <source>
        <dbReference type="EMBL" id="NIK88553.1"/>
    </source>
</evidence>
<evidence type="ECO:0000256" key="12">
    <source>
        <dbReference type="RuleBase" id="RU004057"/>
    </source>
</evidence>
<reference evidence="16 17" key="1">
    <citation type="submission" date="2020-03" db="EMBL/GenBank/DDBJ databases">
        <title>Genomic Encyclopedia of Type Strains, Phase IV (KMG-IV): sequencing the most valuable type-strain genomes for metagenomic binning, comparative biology and taxonomic classification.</title>
        <authorList>
            <person name="Goeker M."/>
        </authorList>
    </citation>
    <scope>NUCLEOTIDE SEQUENCE [LARGE SCALE GENOMIC DNA]</scope>
    <source>
        <strain evidence="16 17">DSM 19867</strain>
    </source>
</reference>
<comment type="subcellular location">
    <subcellularLocation>
        <location evidence="1">Cell inner membrane</location>
        <topology evidence="1">Multi-pass membrane protein</topology>
    </subcellularLocation>
    <subcellularLocation>
        <location evidence="12">Membrane</location>
        <topology evidence="12">Multi-pass membrane protein</topology>
    </subcellularLocation>
</comment>
<dbReference type="GO" id="GO:0017038">
    <property type="term" value="P:protein import"/>
    <property type="evidence" value="ECO:0007669"/>
    <property type="project" value="TreeGrafter"/>
</dbReference>
<keyword evidence="6" id="KW-0997">Cell inner membrane</keyword>
<keyword evidence="17" id="KW-1185">Reference proteome</keyword>
<dbReference type="PANTHER" id="PTHR30625">
    <property type="entry name" value="PROTEIN TOLQ"/>
    <property type="match status" value="1"/>
</dbReference>
<name>A0A846MZ13_9PROT</name>
<proteinExistence type="inferred from homology"/>
<evidence type="ECO:0000256" key="5">
    <source>
        <dbReference type="ARBA" id="ARBA00022475"/>
    </source>
</evidence>
<keyword evidence="5" id="KW-1003">Cell membrane</keyword>
<evidence type="ECO:0000259" key="15">
    <source>
        <dbReference type="Pfam" id="PF01618"/>
    </source>
</evidence>
<evidence type="ECO:0000313" key="17">
    <source>
        <dbReference type="Proteomes" id="UP000570514"/>
    </source>
</evidence>
<evidence type="ECO:0000256" key="1">
    <source>
        <dbReference type="ARBA" id="ARBA00004429"/>
    </source>
</evidence>
<dbReference type="Proteomes" id="UP000570514">
    <property type="component" value="Unassembled WGS sequence"/>
</dbReference>
<dbReference type="Pfam" id="PF01618">
    <property type="entry name" value="MotA_ExbB"/>
    <property type="match status" value="1"/>
</dbReference>
<keyword evidence="14" id="KW-0732">Signal</keyword>
<comment type="subunit">
    <text evidence="2">The accessory proteins ExbB and ExbD seem to form a complex with TonB.</text>
</comment>
<feature type="transmembrane region" description="Helical" evidence="13">
    <location>
        <begin position="72"/>
        <end position="92"/>
    </location>
</feature>
<protein>
    <recommendedName>
        <fullName evidence="3">Biopolymer transport protein ExbB</fullName>
    </recommendedName>
</protein>
<feature type="domain" description="MotA/TolQ/ExbB proton channel" evidence="15">
    <location>
        <begin position="155"/>
        <end position="253"/>
    </location>
</feature>
<dbReference type="PANTHER" id="PTHR30625:SF14">
    <property type="entry name" value="BIOPOLYMER TRANSPORT PROTEIN EXBB"/>
    <property type="match status" value="1"/>
</dbReference>
<evidence type="ECO:0000256" key="3">
    <source>
        <dbReference type="ARBA" id="ARBA00022093"/>
    </source>
</evidence>
<evidence type="ECO:0000256" key="13">
    <source>
        <dbReference type="SAM" id="Phobius"/>
    </source>
</evidence>
<evidence type="ECO:0000256" key="6">
    <source>
        <dbReference type="ARBA" id="ARBA00022519"/>
    </source>
</evidence>
<keyword evidence="8 12" id="KW-0653">Protein transport</keyword>
<evidence type="ECO:0000256" key="14">
    <source>
        <dbReference type="SAM" id="SignalP"/>
    </source>
</evidence>
<feature type="signal peptide" evidence="14">
    <location>
        <begin position="1"/>
        <end position="25"/>
    </location>
</feature>
<dbReference type="AlphaFoldDB" id="A0A846MZ13"/>
<evidence type="ECO:0000256" key="2">
    <source>
        <dbReference type="ARBA" id="ARBA00011471"/>
    </source>
</evidence>
<sequence length="270" mass="28085">MITKKLAMAAALALMTGFCAAPASAQATDQAAPAATAAAPAAGQQVVKAAAPGAVNKNPYGLAHILAEKNPVSYTILGILLVMSVGTWYIFFVKFFEQSRILGQAKTVEKRFWTSASLNEGIEKLPKTSEFRALAEAGVRASQGGTTLVGLNDWIGMTLARQLEDANGKLAGGISWLASVGSVAPFVGLFGTVWGILQALISIGVAGQASIDKVAGPVGEALIMTAIGLAAAVPAVLLYNFLVRRNKIITEKYRGFAGDLQTYLISKGSK</sequence>
<keyword evidence="9 13" id="KW-1133">Transmembrane helix</keyword>
<evidence type="ECO:0000256" key="8">
    <source>
        <dbReference type="ARBA" id="ARBA00022927"/>
    </source>
</evidence>
<gene>
    <name evidence="16" type="ORF">FHS83_001871</name>
</gene>
<feature type="transmembrane region" description="Helical" evidence="13">
    <location>
        <begin position="176"/>
        <end position="201"/>
    </location>
</feature>
<evidence type="ECO:0000256" key="4">
    <source>
        <dbReference type="ARBA" id="ARBA00022448"/>
    </source>
</evidence>
<dbReference type="GO" id="GO:0005886">
    <property type="term" value="C:plasma membrane"/>
    <property type="evidence" value="ECO:0007669"/>
    <property type="project" value="UniProtKB-SubCell"/>
</dbReference>
<evidence type="ECO:0000256" key="7">
    <source>
        <dbReference type="ARBA" id="ARBA00022692"/>
    </source>
</evidence>
<keyword evidence="4 12" id="KW-0813">Transport</keyword>
<evidence type="ECO:0000256" key="9">
    <source>
        <dbReference type="ARBA" id="ARBA00022989"/>
    </source>
</evidence>
<organism evidence="16 17">
    <name type="scientific">Rhizomicrobium palustre</name>
    <dbReference type="NCBI Taxonomy" id="189966"/>
    <lineage>
        <taxon>Bacteria</taxon>
        <taxon>Pseudomonadati</taxon>
        <taxon>Pseudomonadota</taxon>
        <taxon>Alphaproteobacteria</taxon>
        <taxon>Micropepsales</taxon>
        <taxon>Micropepsaceae</taxon>
        <taxon>Rhizomicrobium</taxon>
    </lineage>
</organism>
<comment type="function">
    <text evidence="11">Involved in the TonB-dependent energy-dependent transport of various receptor-bound substrates. Protects ExbD from proteolytic degradation and functionally stabilizes TonB.</text>
</comment>
<feature type="chain" id="PRO_5032724285" description="Biopolymer transport protein ExbB" evidence="14">
    <location>
        <begin position="26"/>
        <end position="270"/>
    </location>
</feature>
<dbReference type="RefSeq" id="WP_167082722.1">
    <property type="nucleotide sequence ID" value="NZ_BAAADC010000001.1"/>
</dbReference>
<dbReference type="InterPro" id="IPR002898">
    <property type="entry name" value="MotA_ExbB_proton_chnl"/>
</dbReference>
<keyword evidence="10 13" id="KW-0472">Membrane</keyword>